<evidence type="ECO:0000313" key="5">
    <source>
        <dbReference type="Proteomes" id="UP000053477"/>
    </source>
</evidence>
<keyword evidence="5" id="KW-1185">Reference proteome</keyword>
<evidence type="ECO:0000256" key="3">
    <source>
        <dbReference type="SAM" id="Phobius"/>
    </source>
</evidence>
<keyword evidence="3" id="KW-1133">Transmembrane helix</keyword>
<organism evidence="4 5">
    <name type="scientific">Schizopora paradoxa</name>
    <dbReference type="NCBI Taxonomy" id="27342"/>
    <lineage>
        <taxon>Eukaryota</taxon>
        <taxon>Fungi</taxon>
        <taxon>Dikarya</taxon>
        <taxon>Basidiomycota</taxon>
        <taxon>Agaricomycotina</taxon>
        <taxon>Agaricomycetes</taxon>
        <taxon>Hymenochaetales</taxon>
        <taxon>Schizoporaceae</taxon>
        <taxon>Schizopora</taxon>
    </lineage>
</organism>
<protein>
    <submittedName>
        <fullName evidence="4">Uncharacterized protein</fullName>
    </submittedName>
</protein>
<dbReference type="AlphaFoldDB" id="A0A0H2R7M6"/>
<dbReference type="Proteomes" id="UP000053477">
    <property type="component" value="Unassembled WGS sequence"/>
</dbReference>
<evidence type="ECO:0000256" key="1">
    <source>
        <dbReference type="SAM" id="Coils"/>
    </source>
</evidence>
<proteinExistence type="predicted"/>
<feature type="coiled-coil region" evidence="1">
    <location>
        <begin position="121"/>
        <end position="155"/>
    </location>
</feature>
<sequence length="377" mass="41941">MVMEEQRRSSSSPQTNHTSDKSTLRDPTALALAGLVNVVCVAVVYLCFAPLVALAKPMKAALRLLLALARGTSQASQWLGRQSSTSMVGSTVLSATSVLVLRIVRAFLAFTQLILRKPLRQNKHANRTEKLEEQIDTLSQQLHNYRTRLESVEQLALAPKRSHEDDVSPFPAFQQLQDLRRRSSVADRRRSYPEEYFASLKRMLAEARTEKRQSFCLSPDADSADSSCSDDSVPPTPTLIPSRRVSSTRQEKRRSTGLKPLLLPSILAYESTNSPSARYMYRTSWHRDESPLVCDDSLLPSPCPIAEEEDILRCETPSQVNEDLDMEAAQFATVEPAVYLENPGSTGGLNFVMADSWLNLMTLPTIPSKRSLSSVEA</sequence>
<dbReference type="EMBL" id="KQ086118">
    <property type="protein sequence ID" value="KLO07830.1"/>
    <property type="molecule type" value="Genomic_DNA"/>
</dbReference>
<keyword evidence="1" id="KW-0175">Coiled coil</keyword>
<name>A0A0H2R7M6_9AGAM</name>
<feature type="transmembrane region" description="Helical" evidence="3">
    <location>
        <begin position="29"/>
        <end position="48"/>
    </location>
</feature>
<gene>
    <name evidence="4" type="ORF">SCHPADRAFT_944945</name>
</gene>
<feature type="region of interest" description="Disordered" evidence="2">
    <location>
        <begin position="1"/>
        <end position="23"/>
    </location>
</feature>
<evidence type="ECO:0000313" key="4">
    <source>
        <dbReference type="EMBL" id="KLO07830.1"/>
    </source>
</evidence>
<feature type="region of interest" description="Disordered" evidence="2">
    <location>
        <begin position="218"/>
        <end position="255"/>
    </location>
</feature>
<dbReference type="InParanoid" id="A0A0H2R7M6"/>
<accession>A0A0H2R7M6</accession>
<evidence type="ECO:0000256" key="2">
    <source>
        <dbReference type="SAM" id="MobiDB-lite"/>
    </source>
</evidence>
<reference evidence="4 5" key="1">
    <citation type="submission" date="2015-04" db="EMBL/GenBank/DDBJ databases">
        <title>Complete genome sequence of Schizopora paradoxa KUC8140, a cosmopolitan wood degrader in East Asia.</title>
        <authorList>
            <consortium name="DOE Joint Genome Institute"/>
            <person name="Min B."/>
            <person name="Park H."/>
            <person name="Jang Y."/>
            <person name="Kim J.-J."/>
            <person name="Kim K.H."/>
            <person name="Pangilinan J."/>
            <person name="Lipzen A."/>
            <person name="Riley R."/>
            <person name="Grigoriev I.V."/>
            <person name="Spatafora J.W."/>
            <person name="Choi I.-G."/>
        </authorList>
    </citation>
    <scope>NUCLEOTIDE SEQUENCE [LARGE SCALE GENOMIC DNA]</scope>
    <source>
        <strain evidence="4 5">KUC8140</strain>
    </source>
</reference>
<keyword evidence="3" id="KW-0812">Transmembrane</keyword>
<keyword evidence="3" id="KW-0472">Membrane</keyword>
<feature type="compositionally biased region" description="Low complexity" evidence="2">
    <location>
        <begin position="220"/>
        <end position="232"/>
    </location>
</feature>